<keyword evidence="5" id="KW-1185">Reference proteome</keyword>
<evidence type="ECO:0000313" key="5">
    <source>
        <dbReference type="Proteomes" id="UP000765507"/>
    </source>
</evidence>
<feature type="non-terminal residue" evidence="4">
    <location>
        <position position="1"/>
    </location>
</feature>
<dbReference type="OrthoDB" id="2570713at2759"/>
<dbReference type="Pfam" id="PF07679">
    <property type="entry name" value="I-set"/>
    <property type="match status" value="1"/>
</dbReference>
<dbReference type="Proteomes" id="UP000765507">
    <property type="component" value="Unassembled WGS sequence"/>
</dbReference>
<dbReference type="FunFam" id="2.60.40.10:FF:000539">
    <property type="entry name" value="striated muscle preferentially expressed protein kinase"/>
    <property type="match status" value="1"/>
</dbReference>
<dbReference type="SMART" id="SM00408">
    <property type="entry name" value="IGc2"/>
    <property type="match status" value="1"/>
</dbReference>
<feature type="compositionally biased region" description="Basic and acidic residues" evidence="2">
    <location>
        <begin position="103"/>
        <end position="112"/>
    </location>
</feature>
<dbReference type="PANTHER" id="PTHR47633:SF3">
    <property type="entry name" value="STRIATED MUSCLE PREFERENTIALLY EXPRESSED PROTEIN KINASE"/>
    <property type="match status" value="1"/>
</dbReference>
<dbReference type="InterPro" id="IPR036179">
    <property type="entry name" value="Ig-like_dom_sf"/>
</dbReference>
<feature type="region of interest" description="Disordered" evidence="2">
    <location>
        <begin position="44"/>
        <end position="302"/>
    </location>
</feature>
<dbReference type="AlphaFoldDB" id="A0A8T1RXT9"/>
<evidence type="ECO:0000256" key="1">
    <source>
        <dbReference type="ARBA" id="ARBA00023157"/>
    </source>
</evidence>
<organism evidence="4 5">
    <name type="scientific">Chelydra serpentina</name>
    <name type="common">Snapping turtle</name>
    <name type="synonym">Testudo serpentina</name>
    <dbReference type="NCBI Taxonomy" id="8475"/>
    <lineage>
        <taxon>Eukaryota</taxon>
        <taxon>Metazoa</taxon>
        <taxon>Chordata</taxon>
        <taxon>Craniata</taxon>
        <taxon>Vertebrata</taxon>
        <taxon>Euteleostomi</taxon>
        <taxon>Archelosauria</taxon>
        <taxon>Testudinata</taxon>
        <taxon>Testudines</taxon>
        <taxon>Cryptodira</taxon>
        <taxon>Durocryptodira</taxon>
        <taxon>Americhelydia</taxon>
        <taxon>Chelydroidea</taxon>
        <taxon>Chelydridae</taxon>
        <taxon>Chelydra</taxon>
    </lineage>
</organism>
<dbReference type="Gene3D" id="2.60.40.10">
    <property type="entry name" value="Immunoglobulins"/>
    <property type="match status" value="1"/>
</dbReference>
<dbReference type="SUPFAM" id="SSF48726">
    <property type="entry name" value="Immunoglobulin"/>
    <property type="match status" value="1"/>
</dbReference>
<reference evidence="4 5" key="1">
    <citation type="journal article" date="2020" name="G3 (Bethesda)">
        <title>Draft Genome of the Common Snapping Turtle, Chelydra serpentina, a Model for Phenotypic Plasticity in Reptiles.</title>
        <authorList>
            <person name="Das D."/>
            <person name="Singh S.K."/>
            <person name="Bierstedt J."/>
            <person name="Erickson A."/>
            <person name="Galli G.L.J."/>
            <person name="Crossley D.A. 2nd"/>
            <person name="Rhen T."/>
        </authorList>
    </citation>
    <scope>NUCLEOTIDE SEQUENCE [LARGE SCALE GENOMIC DNA]</scope>
    <source>
        <strain evidence="4">KW</strain>
    </source>
</reference>
<feature type="compositionally biased region" description="Low complexity" evidence="2">
    <location>
        <begin position="166"/>
        <end position="178"/>
    </location>
</feature>
<dbReference type="GO" id="GO:0004674">
    <property type="term" value="F:protein serine/threonine kinase activity"/>
    <property type="evidence" value="ECO:0007669"/>
    <property type="project" value="UniProtKB-KW"/>
</dbReference>
<feature type="compositionally biased region" description="Low complexity" evidence="2">
    <location>
        <begin position="255"/>
        <end position="270"/>
    </location>
</feature>
<name>A0A8T1RXT9_CHESE</name>
<proteinExistence type="predicted"/>
<comment type="caution">
    <text evidence="4">The sequence shown here is derived from an EMBL/GenBank/DDBJ whole genome shotgun (WGS) entry which is preliminary data.</text>
</comment>
<dbReference type="EMBL" id="JAHGAV010002547">
    <property type="protein sequence ID" value="KAG6921165.1"/>
    <property type="molecule type" value="Genomic_DNA"/>
</dbReference>
<dbReference type="InterPro" id="IPR013098">
    <property type="entry name" value="Ig_I-set"/>
</dbReference>
<feature type="compositionally biased region" description="Polar residues" evidence="2">
    <location>
        <begin position="236"/>
        <end position="254"/>
    </location>
</feature>
<dbReference type="InterPro" id="IPR003598">
    <property type="entry name" value="Ig_sub2"/>
</dbReference>
<accession>A0A8T1RXT9</accession>
<dbReference type="PANTHER" id="PTHR47633">
    <property type="entry name" value="IMMUNOGLOBULIN"/>
    <property type="match status" value="1"/>
</dbReference>
<feature type="region of interest" description="Disordered" evidence="2">
    <location>
        <begin position="1"/>
        <end position="24"/>
    </location>
</feature>
<keyword evidence="1" id="KW-1015">Disulfide bond</keyword>
<dbReference type="InterPro" id="IPR013783">
    <property type="entry name" value="Ig-like_fold"/>
</dbReference>
<feature type="domain" description="Ig-like" evidence="3">
    <location>
        <begin position="320"/>
        <end position="408"/>
    </location>
</feature>
<gene>
    <name evidence="4" type="ORF">G0U57_009785</name>
</gene>
<sequence length="408" mass="44261">AARPEPRPAPPPAHAKAEAAPLRPRSALAIQDIDSEEVFEAKFKRGRESSLSRGLKLLTRPHSAERPRASPLVREEGMYRPGAAGAPLELSRGPAQRAQSVQELREPEEASFIRRVSQRLWHTPPTERKTPKEESGPEPPSRGRRLSWSLGLGRSADKRDSASLTSEPGGSEPPGASPVVAMRRKISSTMERLSQRLRSPSAGRPEAEGPGKRSPLLALLRRSNSEGENLRRMGIPQNQLAAQSALTPSAESFQSESSARSEAGARAPSEGQRRSRWDRWGLSRAKRDQAASQPNIPASLLQEDGTAAGRQYLRHESDFPPVFHIKLKDQVLLEGDPATLFCLPAASPSPKILWTKDKQSLVSDAAVNVVSCKDGRQLLTIPKTCEKDAGLYECTAANALGTATSSCT</sequence>
<feature type="compositionally biased region" description="Polar residues" evidence="2">
    <location>
        <begin position="187"/>
        <end position="198"/>
    </location>
</feature>
<feature type="compositionally biased region" description="Basic and acidic residues" evidence="2">
    <location>
        <begin position="125"/>
        <end position="135"/>
    </location>
</feature>
<dbReference type="InterPro" id="IPR007110">
    <property type="entry name" value="Ig-like_dom"/>
</dbReference>
<protein>
    <submittedName>
        <fullName evidence="4">SPEG complex locus</fullName>
    </submittedName>
</protein>
<feature type="compositionally biased region" description="Basic and acidic residues" evidence="2">
    <location>
        <begin position="62"/>
        <end position="78"/>
    </location>
</feature>
<evidence type="ECO:0000256" key="2">
    <source>
        <dbReference type="SAM" id="MobiDB-lite"/>
    </source>
</evidence>
<feature type="non-terminal residue" evidence="4">
    <location>
        <position position="408"/>
    </location>
</feature>
<evidence type="ECO:0000313" key="4">
    <source>
        <dbReference type="EMBL" id="KAG6921165.1"/>
    </source>
</evidence>
<feature type="compositionally biased region" description="Basic and acidic residues" evidence="2">
    <location>
        <begin position="271"/>
        <end position="289"/>
    </location>
</feature>
<evidence type="ECO:0000259" key="3">
    <source>
        <dbReference type="PROSITE" id="PS50835"/>
    </source>
</evidence>
<dbReference type="PROSITE" id="PS50835">
    <property type="entry name" value="IG_LIKE"/>
    <property type="match status" value="1"/>
</dbReference>